<dbReference type="EnsemblProtists" id="EOD22704">
    <property type="protein sequence ID" value="EOD22704"/>
    <property type="gene ID" value="EMIHUDRAFT_195022"/>
</dbReference>
<dbReference type="GO" id="GO:0005669">
    <property type="term" value="C:transcription factor TFIID complex"/>
    <property type="evidence" value="ECO:0007669"/>
    <property type="project" value="InterPro"/>
</dbReference>
<keyword evidence="5" id="KW-0539">Nucleus</keyword>
<reference evidence="9" key="1">
    <citation type="journal article" date="2013" name="Nature">
        <title>Pan genome of the phytoplankton Emiliania underpins its global distribution.</title>
        <authorList>
            <person name="Read B.A."/>
            <person name="Kegel J."/>
            <person name="Klute M.J."/>
            <person name="Kuo A."/>
            <person name="Lefebvre S.C."/>
            <person name="Maumus F."/>
            <person name="Mayer C."/>
            <person name="Miller J."/>
            <person name="Monier A."/>
            <person name="Salamov A."/>
            <person name="Young J."/>
            <person name="Aguilar M."/>
            <person name="Claverie J.M."/>
            <person name="Frickenhaus S."/>
            <person name="Gonzalez K."/>
            <person name="Herman E.K."/>
            <person name="Lin Y.C."/>
            <person name="Napier J."/>
            <person name="Ogata H."/>
            <person name="Sarno A.F."/>
            <person name="Shmutz J."/>
            <person name="Schroeder D."/>
            <person name="de Vargas C."/>
            <person name="Verret F."/>
            <person name="von Dassow P."/>
            <person name="Valentin K."/>
            <person name="Van de Peer Y."/>
            <person name="Wheeler G."/>
            <person name="Dacks J.B."/>
            <person name="Delwiche C.F."/>
            <person name="Dyhrman S.T."/>
            <person name="Glockner G."/>
            <person name="John U."/>
            <person name="Richards T."/>
            <person name="Worden A.Z."/>
            <person name="Zhang X."/>
            <person name="Grigoriev I.V."/>
            <person name="Allen A.E."/>
            <person name="Bidle K."/>
            <person name="Borodovsky M."/>
            <person name="Bowler C."/>
            <person name="Brownlee C."/>
            <person name="Cock J.M."/>
            <person name="Elias M."/>
            <person name="Gladyshev V.N."/>
            <person name="Groth M."/>
            <person name="Guda C."/>
            <person name="Hadaegh A."/>
            <person name="Iglesias-Rodriguez M.D."/>
            <person name="Jenkins J."/>
            <person name="Jones B.M."/>
            <person name="Lawson T."/>
            <person name="Leese F."/>
            <person name="Lindquist E."/>
            <person name="Lobanov A."/>
            <person name="Lomsadze A."/>
            <person name="Malik S.B."/>
            <person name="Marsh M.E."/>
            <person name="Mackinder L."/>
            <person name="Mock T."/>
            <person name="Mueller-Roeber B."/>
            <person name="Pagarete A."/>
            <person name="Parker M."/>
            <person name="Probert I."/>
            <person name="Quesneville H."/>
            <person name="Raines C."/>
            <person name="Rensing S.A."/>
            <person name="Riano-Pachon D.M."/>
            <person name="Richier S."/>
            <person name="Rokitta S."/>
            <person name="Shiraiwa Y."/>
            <person name="Soanes D.M."/>
            <person name="van der Giezen M."/>
            <person name="Wahlund T.M."/>
            <person name="Williams B."/>
            <person name="Wilson W."/>
            <person name="Wolfe G."/>
            <person name="Wurch L.L."/>
        </authorList>
    </citation>
    <scope>NUCLEOTIDE SEQUENCE</scope>
</reference>
<dbReference type="PANTHER" id="PTHR13218:SF8">
    <property type="entry name" value="TRANSCRIPTION INITIATION FACTOR TFIID SUBUNIT 11"/>
    <property type="match status" value="1"/>
</dbReference>
<dbReference type="eggNOG" id="KOG3219">
    <property type="taxonomic scope" value="Eukaryota"/>
</dbReference>
<name>A0A0D3JGR9_EMIH1</name>
<dbReference type="InterPro" id="IPR006809">
    <property type="entry name" value="TAFII28_dom"/>
</dbReference>
<protein>
    <recommendedName>
        <fullName evidence="7">TAFII28-like protein domain-containing protein</fullName>
    </recommendedName>
</protein>
<dbReference type="SUPFAM" id="SSF47113">
    <property type="entry name" value="Histone-fold"/>
    <property type="match status" value="1"/>
</dbReference>
<dbReference type="AlphaFoldDB" id="A0A0D3JGR9"/>
<dbReference type="GeneID" id="17268233"/>
<evidence type="ECO:0000256" key="6">
    <source>
        <dbReference type="SAM" id="MobiDB-lite"/>
    </source>
</evidence>
<evidence type="ECO:0000256" key="4">
    <source>
        <dbReference type="ARBA" id="ARBA00023163"/>
    </source>
</evidence>
<dbReference type="InterPro" id="IPR009072">
    <property type="entry name" value="Histone-fold"/>
</dbReference>
<dbReference type="OMA" id="MEEHEWL"/>
<accession>A0A0D3JGR9</accession>
<keyword evidence="3" id="KW-0805">Transcription regulation</keyword>
<dbReference type="Pfam" id="PF04719">
    <property type="entry name" value="TAFII28"/>
    <property type="match status" value="1"/>
</dbReference>
<dbReference type="GO" id="GO:0016251">
    <property type="term" value="F:RNA polymerase II general transcription initiation factor activity"/>
    <property type="evidence" value="ECO:0007669"/>
    <property type="project" value="TreeGrafter"/>
</dbReference>
<organism evidence="8 9">
    <name type="scientific">Emiliania huxleyi (strain CCMP1516)</name>
    <dbReference type="NCBI Taxonomy" id="280463"/>
    <lineage>
        <taxon>Eukaryota</taxon>
        <taxon>Haptista</taxon>
        <taxon>Haptophyta</taxon>
        <taxon>Prymnesiophyceae</taxon>
        <taxon>Isochrysidales</taxon>
        <taxon>Noelaerhabdaceae</taxon>
        <taxon>Emiliania</taxon>
    </lineage>
</organism>
<dbReference type="GO" id="GO:0046982">
    <property type="term" value="F:protein heterodimerization activity"/>
    <property type="evidence" value="ECO:0007669"/>
    <property type="project" value="InterPro"/>
</dbReference>
<proteinExistence type="inferred from homology"/>
<dbReference type="Gene3D" id="1.10.20.10">
    <property type="entry name" value="Histone, subunit A"/>
    <property type="match status" value="1"/>
</dbReference>
<keyword evidence="4" id="KW-0804">Transcription</keyword>
<sequence>MNMSERAHAAAPDVDAERERREDEEDDDLMERLERRRGADSTRMRRARAPRIYFEFARVASEEQLERFEQYKRSKLPRAAMRKLMQDVVGSSTERCAIILSSLAKSYVGELVETAREAATKAGEEGPLQPRHLRAAQRAAQRNGTVPQSAIHKRRLFWRTNSGA</sequence>
<evidence type="ECO:0000313" key="8">
    <source>
        <dbReference type="EnsemblProtists" id="EOD22704"/>
    </source>
</evidence>
<dbReference type="KEGG" id="ehx:EMIHUDRAFT_195022"/>
<dbReference type="Proteomes" id="UP000013827">
    <property type="component" value="Unassembled WGS sequence"/>
</dbReference>
<dbReference type="PaxDb" id="2903-EOD22704"/>
<evidence type="ECO:0000259" key="7">
    <source>
        <dbReference type="Pfam" id="PF04719"/>
    </source>
</evidence>
<dbReference type="PANTHER" id="PTHR13218">
    <property type="entry name" value="TRANSCRIPTION INITIATION FACTOR TFIID SUBUNIT 11-RELATED"/>
    <property type="match status" value="1"/>
</dbReference>
<comment type="subcellular location">
    <subcellularLocation>
        <location evidence="1">Nucleus</location>
    </subcellularLocation>
</comment>
<keyword evidence="9" id="KW-1185">Reference proteome</keyword>
<dbReference type="RefSeq" id="XP_005775133.1">
    <property type="nucleotide sequence ID" value="XM_005775076.1"/>
</dbReference>
<feature type="compositionally biased region" description="Basic and acidic residues" evidence="6">
    <location>
        <begin position="30"/>
        <end position="42"/>
    </location>
</feature>
<dbReference type="STRING" id="2903.R1EP99"/>
<evidence type="ECO:0000256" key="2">
    <source>
        <dbReference type="ARBA" id="ARBA00009788"/>
    </source>
</evidence>
<dbReference type="GO" id="GO:0051123">
    <property type="term" value="P:RNA polymerase II preinitiation complex assembly"/>
    <property type="evidence" value="ECO:0007669"/>
    <property type="project" value="InterPro"/>
</dbReference>
<evidence type="ECO:0000256" key="1">
    <source>
        <dbReference type="ARBA" id="ARBA00004123"/>
    </source>
</evidence>
<evidence type="ECO:0000256" key="5">
    <source>
        <dbReference type="ARBA" id="ARBA00023242"/>
    </source>
</evidence>
<comment type="similarity">
    <text evidence="2">Belongs to the TAF11 family.</text>
</comment>
<evidence type="ECO:0000256" key="3">
    <source>
        <dbReference type="ARBA" id="ARBA00023015"/>
    </source>
</evidence>
<evidence type="ECO:0000313" key="9">
    <source>
        <dbReference type="Proteomes" id="UP000013827"/>
    </source>
</evidence>
<feature type="domain" description="TAFII28-like protein" evidence="7">
    <location>
        <begin position="61"/>
        <end position="138"/>
    </location>
</feature>
<feature type="region of interest" description="Disordered" evidence="6">
    <location>
        <begin position="1"/>
        <end position="42"/>
    </location>
</feature>
<dbReference type="CDD" id="cd08048">
    <property type="entry name" value="HFD_TAF11"/>
    <property type="match status" value="1"/>
</dbReference>
<dbReference type="InterPro" id="IPR045127">
    <property type="entry name" value="TAF11-like"/>
</dbReference>
<dbReference type="HOGENOM" id="CLU_1622071_0_0_1"/>
<reference evidence="8" key="2">
    <citation type="submission" date="2024-10" db="UniProtKB">
        <authorList>
            <consortium name="EnsemblProtists"/>
        </authorList>
    </citation>
    <scope>IDENTIFICATION</scope>
</reference>